<gene>
    <name evidence="6" type="ORF">H9735_12350</name>
</gene>
<keyword evidence="2" id="KW-0479">Metal-binding</keyword>
<keyword evidence="4" id="KW-0411">Iron-sulfur</keyword>
<evidence type="ECO:0000256" key="2">
    <source>
        <dbReference type="ARBA" id="ARBA00022723"/>
    </source>
</evidence>
<dbReference type="NCBIfam" id="TIGR00241">
    <property type="entry name" value="CoA_E_activ"/>
    <property type="match status" value="1"/>
</dbReference>
<dbReference type="Gene3D" id="3.30.420.40">
    <property type="match status" value="2"/>
</dbReference>
<evidence type="ECO:0000313" key="6">
    <source>
        <dbReference type="EMBL" id="HIX68896.1"/>
    </source>
</evidence>
<dbReference type="GO" id="GO:0046872">
    <property type="term" value="F:metal ion binding"/>
    <property type="evidence" value="ECO:0007669"/>
    <property type="project" value="UniProtKB-KW"/>
</dbReference>
<sequence length="257" mass="28241">MRYIGIDIGSTCAKTAVMEEDGRISETFVLPTGWSSFDTIARIEEELKKQRIDLEKSRCVSTGYGREAVKMAQKKITEITCHAKGAEVLFGGEPMNLIDIGGQDTKVISCTGGRVEEFYMNDKCSAGTGKFMEIMANRLELPMDRMDQFARNRTEELKISSMCTVFAESEIVALIGKGTSKENIAWGVLDSVVRKVKQEYTKLGDGDRPVFLTGGLCENSYLLELLSAQLGKEVHSHMLARYAGAIGAAAAAKKIKE</sequence>
<reference evidence="6" key="1">
    <citation type="journal article" date="2021" name="PeerJ">
        <title>Extensive microbial diversity within the chicken gut microbiome revealed by metagenomics and culture.</title>
        <authorList>
            <person name="Gilroy R."/>
            <person name="Ravi A."/>
            <person name="Getino M."/>
            <person name="Pursley I."/>
            <person name="Horton D.L."/>
            <person name="Alikhan N.F."/>
            <person name="Baker D."/>
            <person name="Gharbi K."/>
            <person name="Hall N."/>
            <person name="Watson M."/>
            <person name="Adriaenssens E.M."/>
            <person name="Foster-Nyarko E."/>
            <person name="Jarju S."/>
            <person name="Secka A."/>
            <person name="Antonio M."/>
            <person name="Oren A."/>
            <person name="Chaudhuri R.R."/>
            <person name="La Ragione R."/>
            <person name="Hildebrand F."/>
            <person name="Pallen M.J."/>
        </authorList>
    </citation>
    <scope>NUCLEOTIDE SEQUENCE</scope>
    <source>
        <strain evidence="6">CHK191-13928</strain>
    </source>
</reference>
<evidence type="ECO:0000259" key="5">
    <source>
        <dbReference type="Pfam" id="PF01869"/>
    </source>
</evidence>
<name>A0A9D1WY07_9FIRM</name>
<dbReference type="SUPFAM" id="SSF53067">
    <property type="entry name" value="Actin-like ATPase domain"/>
    <property type="match status" value="1"/>
</dbReference>
<evidence type="ECO:0000313" key="7">
    <source>
        <dbReference type="Proteomes" id="UP000886721"/>
    </source>
</evidence>
<dbReference type="PANTHER" id="PTHR32329">
    <property type="entry name" value="BIFUNCTIONAL PROTEIN [INCLUDES 2-HYDROXYACYL-COA DEHYDRATASE (N-TER) AND ITS ACTIVATOR DOMAIN (C_TERM)-RELATED"/>
    <property type="match status" value="1"/>
</dbReference>
<evidence type="ECO:0000256" key="4">
    <source>
        <dbReference type="ARBA" id="ARBA00023014"/>
    </source>
</evidence>
<protein>
    <submittedName>
        <fullName evidence="6">CoA activase</fullName>
    </submittedName>
</protein>
<dbReference type="InterPro" id="IPR043129">
    <property type="entry name" value="ATPase_NBD"/>
</dbReference>
<accession>A0A9D1WY07</accession>
<evidence type="ECO:0000256" key="1">
    <source>
        <dbReference type="ARBA" id="ARBA00001966"/>
    </source>
</evidence>
<dbReference type="EMBL" id="DXEM01000036">
    <property type="protein sequence ID" value="HIX68896.1"/>
    <property type="molecule type" value="Genomic_DNA"/>
</dbReference>
<dbReference type="InterPro" id="IPR002731">
    <property type="entry name" value="ATPase_BadF"/>
</dbReference>
<dbReference type="Pfam" id="PF01869">
    <property type="entry name" value="BcrAD_BadFG"/>
    <property type="match status" value="1"/>
</dbReference>
<feature type="domain" description="ATPase BadF/BadG/BcrA/BcrD type" evidence="5">
    <location>
        <begin position="4"/>
        <end position="250"/>
    </location>
</feature>
<comment type="cofactor">
    <cofactor evidence="1">
        <name>[4Fe-4S] cluster</name>
        <dbReference type="ChEBI" id="CHEBI:49883"/>
    </cofactor>
</comment>
<dbReference type="AlphaFoldDB" id="A0A9D1WY07"/>
<dbReference type="InterPro" id="IPR051805">
    <property type="entry name" value="Dehydratase_Activator_Redct"/>
</dbReference>
<dbReference type="Proteomes" id="UP000886721">
    <property type="component" value="Unassembled WGS sequence"/>
</dbReference>
<organism evidence="6 7">
    <name type="scientific">Candidatus Anaerostipes excrementavium</name>
    <dbReference type="NCBI Taxonomy" id="2838463"/>
    <lineage>
        <taxon>Bacteria</taxon>
        <taxon>Bacillati</taxon>
        <taxon>Bacillota</taxon>
        <taxon>Clostridia</taxon>
        <taxon>Lachnospirales</taxon>
        <taxon>Lachnospiraceae</taxon>
        <taxon>Anaerostipes</taxon>
    </lineage>
</organism>
<dbReference type="GO" id="GO:0051536">
    <property type="term" value="F:iron-sulfur cluster binding"/>
    <property type="evidence" value="ECO:0007669"/>
    <property type="project" value="UniProtKB-KW"/>
</dbReference>
<dbReference type="PANTHER" id="PTHR32329:SF2">
    <property type="entry name" value="BIFUNCTIONAL PROTEIN [INCLUDES 2-HYDROXYACYL-COA DEHYDRATASE (N-TER) AND ITS ACTIVATOR DOMAIN (C_TERM)"/>
    <property type="match status" value="1"/>
</dbReference>
<proteinExistence type="predicted"/>
<keyword evidence="3" id="KW-0408">Iron</keyword>
<reference evidence="6" key="2">
    <citation type="submission" date="2021-04" db="EMBL/GenBank/DDBJ databases">
        <authorList>
            <person name="Gilroy R."/>
        </authorList>
    </citation>
    <scope>NUCLEOTIDE SEQUENCE</scope>
    <source>
        <strain evidence="6">CHK191-13928</strain>
    </source>
</reference>
<comment type="caution">
    <text evidence="6">The sequence shown here is derived from an EMBL/GenBank/DDBJ whole genome shotgun (WGS) entry which is preliminary data.</text>
</comment>
<dbReference type="CDD" id="cd24109">
    <property type="entry name" value="ASKHA_NBD_YjiL-like"/>
    <property type="match status" value="1"/>
</dbReference>
<dbReference type="InterPro" id="IPR008275">
    <property type="entry name" value="CoA_E_activase_dom"/>
</dbReference>
<evidence type="ECO:0000256" key="3">
    <source>
        <dbReference type="ARBA" id="ARBA00023004"/>
    </source>
</evidence>